<organism evidence="1 2">
    <name type="scientific">Micromonospora cathayae</name>
    <dbReference type="NCBI Taxonomy" id="3028804"/>
    <lineage>
        <taxon>Bacteria</taxon>
        <taxon>Bacillati</taxon>
        <taxon>Actinomycetota</taxon>
        <taxon>Actinomycetes</taxon>
        <taxon>Micromonosporales</taxon>
        <taxon>Micromonosporaceae</taxon>
        <taxon>Micromonospora</taxon>
    </lineage>
</organism>
<dbReference type="RefSeq" id="WP_275034072.1">
    <property type="nucleotide sequence ID" value="NZ_CP118615.1"/>
</dbReference>
<protein>
    <submittedName>
        <fullName evidence="1">Uncharacterized protein</fullName>
    </submittedName>
</protein>
<evidence type="ECO:0000313" key="1">
    <source>
        <dbReference type="EMBL" id="WDZ87170.1"/>
    </source>
</evidence>
<accession>A0ABY7ZVT8</accession>
<sequence length="117" mass="12522">MSTIIAHAPTSAPSVSPPEFPSTCPPWCTDCWKGGSQYVPDPGVTFHHGDVRTIVCTNGPEKREVEISLERLDAEGETGSTQVYVRSEAGAFSMSLAQAELLAAELFSLVLRGRQSA</sequence>
<evidence type="ECO:0000313" key="2">
    <source>
        <dbReference type="Proteomes" id="UP001219605"/>
    </source>
</evidence>
<name>A0ABY7ZVT8_9ACTN</name>
<dbReference type="Proteomes" id="UP001219605">
    <property type="component" value="Chromosome"/>
</dbReference>
<proteinExistence type="predicted"/>
<dbReference type="EMBL" id="CP118615">
    <property type="protein sequence ID" value="WDZ87170.1"/>
    <property type="molecule type" value="Genomic_DNA"/>
</dbReference>
<gene>
    <name evidence="1" type="ORF">PVK37_12580</name>
</gene>
<reference evidence="1 2" key="1">
    <citation type="submission" date="2023-02" db="EMBL/GenBank/DDBJ databases">
        <authorList>
            <person name="Mo P."/>
        </authorList>
    </citation>
    <scope>NUCLEOTIDE SEQUENCE [LARGE SCALE GENOMIC DNA]</scope>
    <source>
        <strain evidence="1 2">HUAS 3</strain>
    </source>
</reference>
<keyword evidence="2" id="KW-1185">Reference proteome</keyword>